<dbReference type="Pfam" id="PF01914">
    <property type="entry name" value="MarC"/>
    <property type="match status" value="1"/>
</dbReference>
<dbReference type="Proteomes" id="UP000216361">
    <property type="component" value="Unassembled WGS sequence"/>
</dbReference>
<feature type="transmembrane region" description="Helical" evidence="7">
    <location>
        <begin position="185"/>
        <end position="206"/>
    </location>
</feature>
<evidence type="ECO:0000256" key="1">
    <source>
        <dbReference type="ARBA" id="ARBA00004651"/>
    </source>
</evidence>
<evidence type="ECO:0000256" key="7">
    <source>
        <dbReference type="RuleBase" id="RU362048"/>
    </source>
</evidence>
<feature type="transmembrane region" description="Helical" evidence="7">
    <location>
        <begin position="7"/>
        <end position="30"/>
    </location>
</feature>
<dbReference type="EMBL" id="NOXS01000031">
    <property type="protein sequence ID" value="OYQ19341.1"/>
    <property type="molecule type" value="Genomic_DNA"/>
</dbReference>
<dbReference type="NCBIfam" id="TIGR00427">
    <property type="entry name" value="NAAT family transporter"/>
    <property type="match status" value="1"/>
</dbReference>
<proteinExistence type="inferred from homology"/>
<dbReference type="GO" id="GO:0005886">
    <property type="term" value="C:plasma membrane"/>
    <property type="evidence" value="ECO:0007669"/>
    <property type="project" value="UniProtKB-SubCell"/>
</dbReference>
<gene>
    <name evidence="8" type="ORF">CHR90_07885</name>
</gene>
<keyword evidence="3" id="KW-1003">Cell membrane</keyword>
<comment type="subcellular location">
    <subcellularLocation>
        <location evidence="1 7">Cell membrane</location>
        <topology evidence="1 7">Multi-pass membrane protein</topology>
    </subcellularLocation>
</comment>
<evidence type="ECO:0000313" key="8">
    <source>
        <dbReference type="EMBL" id="OYQ19341.1"/>
    </source>
</evidence>
<keyword evidence="4 7" id="KW-0812">Transmembrane</keyword>
<comment type="similarity">
    <text evidence="2 7">Belongs to the UPF0056 (MarC) family.</text>
</comment>
<dbReference type="InterPro" id="IPR002771">
    <property type="entry name" value="Multi_antbiot-R_MarC"/>
</dbReference>
<evidence type="ECO:0000256" key="2">
    <source>
        <dbReference type="ARBA" id="ARBA00009784"/>
    </source>
</evidence>
<feature type="transmembrane region" description="Helical" evidence="7">
    <location>
        <begin position="143"/>
        <end position="164"/>
    </location>
</feature>
<dbReference type="AlphaFoldDB" id="A0A255XR30"/>
<sequence length="210" mass="21878">MGEFSDYVRFLVSLFAILTPFAALPTFLTLTQGQTPEQQRLTALTAARTVGGVLIAASLSGDVVLSLLGASIHSFRVGGGLVLLLMSLSMLSAKVSSVQQSAEEAVAMEDRTSSGVVPLGIPLLAGPGAISSVIVEGHRNPSLWHHGSVIVCIVLVAAALYWSLRLAVPIGEKLGRFGLNIINRLFGLLLAAIGVEMMAGGLRALFSGLN</sequence>
<dbReference type="PANTHER" id="PTHR33508:SF1">
    <property type="entry name" value="UPF0056 MEMBRANE PROTEIN YHCE"/>
    <property type="match status" value="1"/>
</dbReference>
<dbReference type="OrthoDB" id="21094at2"/>
<evidence type="ECO:0000313" key="9">
    <source>
        <dbReference type="Proteomes" id="UP000216361"/>
    </source>
</evidence>
<evidence type="ECO:0000256" key="5">
    <source>
        <dbReference type="ARBA" id="ARBA00022989"/>
    </source>
</evidence>
<accession>A0A255XR30</accession>
<keyword evidence="9" id="KW-1185">Reference proteome</keyword>
<evidence type="ECO:0000256" key="4">
    <source>
        <dbReference type="ARBA" id="ARBA00022692"/>
    </source>
</evidence>
<keyword evidence="5 7" id="KW-1133">Transmembrane helix</keyword>
<dbReference type="RefSeq" id="WP_094408445.1">
    <property type="nucleotide sequence ID" value="NZ_BMJZ01000004.1"/>
</dbReference>
<evidence type="ECO:0000256" key="6">
    <source>
        <dbReference type="ARBA" id="ARBA00023136"/>
    </source>
</evidence>
<keyword evidence="6 7" id="KW-0472">Membrane</keyword>
<organism evidence="8 9">
    <name type="scientific">Elstera cyanobacteriorum</name>
    <dbReference type="NCBI Taxonomy" id="2022747"/>
    <lineage>
        <taxon>Bacteria</taxon>
        <taxon>Pseudomonadati</taxon>
        <taxon>Pseudomonadota</taxon>
        <taxon>Alphaproteobacteria</taxon>
        <taxon>Rhodospirillales</taxon>
        <taxon>Rhodospirillaceae</taxon>
        <taxon>Elstera</taxon>
    </lineage>
</organism>
<protein>
    <recommendedName>
        <fullName evidence="7">UPF0056 membrane protein</fullName>
    </recommendedName>
</protein>
<dbReference type="PANTHER" id="PTHR33508">
    <property type="entry name" value="UPF0056 MEMBRANE PROTEIN YHCE"/>
    <property type="match status" value="1"/>
</dbReference>
<name>A0A255XR30_9PROT</name>
<evidence type="ECO:0000256" key="3">
    <source>
        <dbReference type="ARBA" id="ARBA00022475"/>
    </source>
</evidence>
<comment type="caution">
    <text evidence="7">Lacks conserved residue(s) required for the propagation of feature annotation.</text>
</comment>
<reference evidence="8 9" key="1">
    <citation type="submission" date="2017-07" db="EMBL/GenBank/DDBJ databases">
        <title>Elstera cyanobacteriorum sp. nov., a novel bacterium isolated from cyanobacterial aggregates in a eutrophic lake.</title>
        <authorList>
            <person name="Cai H."/>
        </authorList>
    </citation>
    <scope>NUCLEOTIDE SEQUENCE [LARGE SCALE GENOMIC DNA]</scope>
    <source>
        <strain evidence="8 9">TH019</strain>
    </source>
</reference>
<comment type="caution">
    <text evidence="8">The sequence shown here is derived from an EMBL/GenBank/DDBJ whole genome shotgun (WGS) entry which is preliminary data.</text>
</comment>